<evidence type="ECO:0000313" key="2">
    <source>
        <dbReference type="Proteomes" id="UP000235786"/>
    </source>
</evidence>
<organism evidence="1 2">
    <name type="scientific">Hyaloscypha variabilis (strain UAMH 11265 / GT02V1 / F)</name>
    <name type="common">Meliniomyces variabilis</name>
    <dbReference type="NCBI Taxonomy" id="1149755"/>
    <lineage>
        <taxon>Eukaryota</taxon>
        <taxon>Fungi</taxon>
        <taxon>Dikarya</taxon>
        <taxon>Ascomycota</taxon>
        <taxon>Pezizomycotina</taxon>
        <taxon>Leotiomycetes</taxon>
        <taxon>Helotiales</taxon>
        <taxon>Hyaloscyphaceae</taxon>
        <taxon>Hyaloscypha</taxon>
        <taxon>Hyaloscypha variabilis</taxon>
    </lineage>
</organism>
<dbReference type="Proteomes" id="UP000235786">
    <property type="component" value="Unassembled WGS sequence"/>
</dbReference>
<dbReference type="STRING" id="1149755.A0A2J6R2A2"/>
<dbReference type="EMBL" id="KZ613958">
    <property type="protein sequence ID" value="PMD32644.1"/>
    <property type="molecule type" value="Genomic_DNA"/>
</dbReference>
<dbReference type="OrthoDB" id="5347061at2759"/>
<gene>
    <name evidence="1" type="ORF">L207DRAFT_571934</name>
</gene>
<sequence>MRKKLWNRNSLVRYTWMTAVEDFTKRNLSHPGDKLIAISAIATLVQASLQDDYLAGIWRQHGLAGQLLWRIEKPEAGPRPQEFIAPSWSWASFGGEISYMNWRLLSKSDVTMELLRWEVIPVSPNAPYGAISSAYLHIRSLAMDIRWDNKWQIFRGHQDYQKDEWIQQKRVHNYRSGAKVDMVFYPDRDEFQWSNIQENEGVALTMLEVREYWG</sequence>
<dbReference type="PANTHER" id="PTHR33112">
    <property type="entry name" value="DOMAIN PROTEIN, PUTATIVE-RELATED"/>
    <property type="match status" value="1"/>
</dbReference>
<name>A0A2J6R2A2_HYAVF</name>
<protein>
    <recommendedName>
        <fullName evidence="3">Heterokaryon incompatibility domain-containing protein</fullName>
    </recommendedName>
</protein>
<dbReference type="PANTHER" id="PTHR33112:SF16">
    <property type="entry name" value="HETEROKARYON INCOMPATIBILITY DOMAIN-CONTAINING PROTEIN"/>
    <property type="match status" value="1"/>
</dbReference>
<proteinExistence type="predicted"/>
<evidence type="ECO:0000313" key="1">
    <source>
        <dbReference type="EMBL" id="PMD32644.1"/>
    </source>
</evidence>
<reference evidence="1 2" key="1">
    <citation type="submission" date="2016-04" db="EMBL/GenBank/DDBJ databases">
        <title>A degradative enzymes factory behind the ericoid mycorrhizal symbiosis.</title>
        <authorList>
            <consortium name="DOE Joint Genome Institute"/>
            <person name="Martino E."/>
            <person name="Morin E."/>
            <person name="Grelet G."/>
            <person name="Kuo A."/>
            <person name="Kohler A."/>
            <person name="Daghino S."/>
            <person name="Barry K."/>
            <person name="Choi C."/>
            <person name="Cichocki N."/>
            <person name="Clum A."/>
            <person name="Copeland A."/>
            <person name="Hainaut M."/>
            <person name="Haridas S."/>
            <person name="Labutti K."/>
            <person name="Lindquist E."/>
            <person name="Lipzen A."/>
            <person name="Khouja H.-R."/>
            <person name="Murat C."/>
            <person name="Ohm R."/>
            <person name="Olson A."/>
            <person name="Spatafora J."/>
            <person name="Veneault-Fourrey C."/>
            <person name="Henrissat B."/>
            <person name="Grigoriev I."/>
            <person name="Martin F."/>
            <person name="Perotto S."/>
        </authorList>
    </citation>
    <scope>NUCLEOTIDE SEQUENCE [LARGE SCALE GENOMIC DNA]</scope>
    <source>
        <strain evidence="1 2">F</strain>
    </source>
</reference>
<dbReference type="AlphaFoldDB" id="A0A2J6R2A2"/>
<accession>A0A2J6R2A2</accession>
<evidence type="ECO:0008006" key="3">
    <source>
        <dbReference type="Google" id="ProtNLM"/>
    </source>
</evidence>
<keyword evidence="2" id="KW-1185">Reference proteome</keyword>